<accession>A0A0C3CJ88</accession>
<gene>
    <name evidence="1" type="ORF">M413DRAFT_388866</name>
</gene>
<evidence type="ECO:0000313" key="1">
    <source>
        <dbReference type="EMBL" id="KIM43796.1"/>
    </source>
</evidence>
<dbReference type="EMBL" id="KN831775">
    <property type="protein sequence ID" value="KIM43796.1"/>
    <property type="molecule type" value="Genomic_DNA"/>
</dbReference>
<dbReference type="Proteomes" id="UP000053424">
    <property type="component" value="Unassembled WGS sequence"/>
</dbReference>
<reference evidence="2" key="2">
    <citation type="submission" date="2015-01" db="EMBL/GenBank/DDBJ databases">
        <title>Evolutionary Origins and Diversification of the Mycorrhizal Mutualists.</title>
        <authorList>
            <consortium name="DOE Joint Genome Institute"/>
            <consortium name="Mycorrhizal Genomics Consortium"/>
            <person name="Kohler A."/>
            <person name="Kuo A."/>
            <person name="Nagy L.G."/>
            <person name="Floudas D."/>
            <person name="Copeland A."/>
            <person name="Barry K.W."/>
            <person name="Cichocki N."/>
            <person name="Veneault-Fourrey C."/>
            <person name="LaButti K."/>
            <person name="Lindquist E.A."/>
            <person name="Lipzen A."/>
            <person name="Lundell T."/>
            <person name="Morin E."/>
            <person name="Murat C."/>
            <person name="Riley R."/>
            <person name="Ohm R."/>
            <person name="Sun H."/>
            <person name="Tunlid A."/>
            <person name="Henrissat B."/>
            <person name="Grigoriev I.V."/>
            <person name="Hibbett D.S."/>
            <person name="Martin F."/>
        </authorList>
    </citation>
    <scope>NUCLEOTIDE SEQUENCE [LARGE SCALE GENOMIC DNA]</scope>
    <source>
        <strain evidence="2">h7</strain>
    </source>
</reference>
<sequence length="227" mass="25853">MYDECQASRNAFKRLNDVFSANPRLASHVRALGLEVKERTDLCKPCFEDRDFLGCLAHISRHCPGQQPPRKFKIYLSVKDCDDQDPITSPILTRSHAFETHLVPFIASRLTRLVISSLTDVPVALFDTSHNLVKLYLNEVTLAPFDDSKRGPIEKRPLIRDLWVKASQSVICSDCFRFDELVKVTFFDYDVLTVRSVLTNPPPSSLKYLVFDSDGMSTPFPPFRLAQ</sequence>
<keyword evidence="2" id="KW-1185">Reference proteome</keyword>
<evidence type="ECO:0000313" key="2">
    <source>
        <dbReference type="Proteomes" id="UP000053424"/>
    </source>
</evidence>
<proteinExistence type="predicted"/>
<protein>
    <submittedName>
        <fullName evidence="1">Uncharacterized protein</fullName>
    </submittedName>
</protein>
<dbReference type="AlphaFoldDB" id="A0A0C3CJ88"/>
<name>A0A0C3CJ88_HEBCY</name>
<dbReference type="HOGENOM" id="CLU_1219810_0_0_1"/>
<reference evidence="1 2" key="1">
    <citation type="submission" date="2014-04" db="EMBL/GenBank/DDBJ databases">
        <authorList>
            <consortium name="DOE Joint Genome Institute"/>
            <person name="Kuo A."/>
            <person name="Gay G."/>
            <person name="Dore J."/>
            <person name="Kohler A."/>
            <person name="Nagy L.G."/>
            <person name="Floudas D."/>
            <person name="Copeland A."/>
            <person name="Barry K.W."/>
            <person name="Cichocki N."/>
            <person name="Veneault-Fourrey C."/>
            <person name="LaButti K."/>
            <person name="Lindquist E.A."/>
            <person name="Lipzen A."/>
            <person name="Lundell T."/>
            <person name="Morin E."/>
            <person name="Murat C."/>
            <person name="Sun H."/>
            <person name="Tunlid A."/>
            <person name="Henrissat B."/>
            <person name="Grigoriev I.V."/>
            <person name="Hibbett D.S."/>
            <person name="Martin F."/>
            <person name="Nordberg H.P."/>
            <person name="Cantor M.N."/>
            <person name="Hua S.X."/>
        </authorList>
    </citation>
    <scope>NUCLEOTIDE SEQUENCE [LARGE SCALE GENOMIC DNA]</scope>
    <source>
        <strain evidence="2">h7</strain>
    </source>
</reference>
<organism evidence="1 2">
    <name type="scientific">Hebeloma cylindrosporum</name>
    <dbReference type="NCBI Taxonomy" id="76867"/>
    <lineage>
        <taxon>Eukaryota</taxon>
        <taxon>Fungi</taxon>
        <taxon>Dikarya</taxon>
        <taxon>Basidiomycota</taxon>
        <taxon>Agaricomycotina</taxon>
        <taxon>Agaricomycetes</taxon>
        <taxon>Agaricomycetidae</taxon>
        <taxon>Agaricales</taxon>
        <taxon>Agaricineae</taxon>
        <taxon>Hymenogastraceae</taxon>
        <taxon>Hebeloma</taxon>
    </lineage>
</organism>